<feature type="domain" description="Sulphur oxidation protein SoxZ" evidence="1">
    <location>
        <begin position="14"/>
        <end position="105"/>
    </location>
</feature>
<dbReference type="SUPFAM" id="SSF81296">
    <property type="entry name" value="E set domains"/>
    <property type="match status" value="1"/>
</dbReference>
<sequence length="111" mass="12215">MTAALTGRPRLRLPATAQAGEVVEIRTLVDHPMETGLRKGDDGQPVPRDMLARLIVRANGAVVFTAEFRNATSANPYLVFFLRIERTTELAFTWLHEDGRSLTAAARIVVA</sequence>
<reference evidence="2 3" key="1">
    <citation type="submission" date="2019-11" db="EMBL/GenBank/DDBJ databases">
        <title>Whole-genome sequence of Rhodoplanes serenus DSM 18633, type strain.</title>
        <authorList>
            <person name="Kyndt J.A."/>
            <person name="Meyer T.E."/>
        </authorList>
    </citation>
    <scope>NUCLEOTIDE SEQUENCE [LARGE SCALE GENOMIC DNA]</scope>
    <source>
        <strain evidence="2 3">DSM 18633</strain>
    </source>
</reference>
<dbReference type="Pfam" id="PF08770">
    <property type="entry name" value="SoxZ"/>
    <property type="match status" value="1"/>
</dbReference>
<dbReference type="EMBL" id="WNKV01000017">
    <property type="protein sequence ID" value="MTW18511.1"/>
    <property type="molecule type" value="Genomic_DNA"/>
</dbReference>
<dbReference type="InterPro" id="IPR014880">
    <property type="entry name" value="SoxZ_dom"/>
</dbReference>
<evidence type="ECO:0000313" key="3">
    <source>
        <dbReference type="Proteomes" id="UP000438991"/>
    </source>
</evidence>
<organism evidence="2 3">
    <name type="scientific">Rhodoplanes serenus</name>
    <dbReference type="NCBI Taxonomy" id="200615"/>
    <lineage>
        <taxon>Bacteria</taxon>
        <taxon>Pseudomonadati</taxon>
        <taxon>Pseudomonadota</taxon>
        <taxon>Alphaproteobacteria</taxon>
        <taxon>Hyphomicrobiales</taxon>
        <taxon>Nitrobacteraceae</taxon>
        <taxon>Rhodoplanes</taxon>
    </lineage>
</organism>
<name>A0A327JTR1_9BRAD</name>
<evidence type="ECO:0000259" key="1">
    <source>
        <dbReference type="Pfam" id="PF08770"/>
    </source>
</evidence>
<dbReference type="Gene3D" id="2.60.40.10">
    <property type="entry name" value="Immunoglobulins"/>
    <property type="match status" value="1"/>
</dbReference>
<gene>
    <name evidence="2" type="ORF">GJ689_20120</name>
</gene>
<dbReference type="Proteomes" id="UP000438991">
    <property type="component" value="Unassembled WGS sequence"/>
</dbReference>
<dbReference type="InterPro" id="IPR014756">
    <property type="entry name" value="Ig_E-set"/>
</dbReference>
<comment type="caution">
    <text evidence="2">The sequence shown here is derived from an EMBL/GenBank/DDBJ whole genome shotgun (WGS) entry which is preliminary data.</text>
</comment>
<dbReference type="AlphaFoldDB" id="A0A327JTR1"/>
<proteinExistence type="predicted"/>
<dbReference type="InterPro" id="IPR013783">
    <property type="entry name" value="Ig-like_fold"/>
</dbReference>
<accession>A0A327JTR1</accession>
<evidence type="ECO:0000313" key="2">
    <source>
        <dbReference type="EMBL" id="MTW18511.1"/>
    </source>
</evidence>
<dbReference type="RefSeq" id="WP_111388504.1">
    <property type="nucleotide sequence ID" value="NZ_NPEW01000374.1"/>
</dbReference>
<protein>
    <submittedName>
        <fullName evidence="2">Sulfur oxidation protein</fullName>
    </submittedName>
</protein>